<dbReference type="SUPFAM" id="SSF46894">
    <property type="entry name" value="C-terminal effector domain of the bipartite response regulators"/>
    <property type="match status" value="1"/>
</dbReference>
<name>A0A1H8UFM4_9GAMM</name>
<sequence length="649" mass="73046">MPRMRVLHKDDQDPWLLPVTDDPAVRALWQARERAHTDPYGAAQTVEPLLPALAQRNDLSPWLAFTIAVTGRIHTLSRFDTLDPFIDFFETERPHLVAPPAITLEVDSCFFGALVFRRPDHPDLEEWASRCEEAFEADGPIFARLSAANYLLLHRIWCGHLMAADSLCSRMMALRERTDDVRSRLLCHSASAMIRRLFLDYDACHREIELGMQLADETGVHSWDSHLAMQAAFLGLSRGRVEEGRYWLDAMGPAAPPEYLLDRSGYHYTLAWLHSLEQRLPRAQEHAAEAVRLARQSGAVFPQAVTHMGLGQLYLDRGRVASGLYHIAQARRVGRRMRSAKPVQFMRGLLQAQVAFKLGMQRRGVKALRHALQVGSAEHYVNYPWWRRDIMAELCSEALKSGIETEYVQQLIRLRRLRPPADTAVAADWYWPLEIDVLGTPQVLLDGEPISLGPRMQALLVALACLGDRRAWVSREALADHLWPDSEGDRAQQTLDTALHRLRRQLGSDEAVIVTRPGAVALDPGLCRVDYWDLLDYVEAGHLDQAGVRELLHLGARLCGGADESHRLLLPVDSLRRRLVARVLDAASGEGVPVGTRQYWLESLVAMVPEDESAWQGLIRHYRHNRMEAAASDAEQRCRETLGAGAVAG</sequence>
<keyword evidence="4" id="KW-1185">Reference proteome</keyword>
<dbReference type="SMART" id="SM00862">
    <property type="entry name" value="Trans_reg_C"/>
    <property type="match status" value="1"/>
</dbReference>
<dbReference type="InterPro" id="IPR016032">
    <property type="entry name" value="Sig_transdc_resp-reg_C-effctor"/>
</dbReference>
<dbReference type="Pfam" id="PF00486">
    <property type="entry name" value="Trans_reg_C"/>
    <property type="match status" value="1"/>
</dbReference>
<evidence type="ECO:0000313" key="3">
    <source>
        <dbReference type="EMBL" id="SEP01886.1"/>
    </source>
</evidence>
<dbReference type="PANTHER" id="PTHR35807">
    <property type="entry name" value="TRANSCRIPTIONAL REGULATOR REDD-RELATED"/>
    <property type="match status" value="1"/>
</dbReference>
<dbReference type="InterPro" id="IPR011990">
    <property type="entry name" value="TPR-like_helical_dom_sf"/>
</dbReference>
<dbReference type="GO" id="GO:0000160">
    <property type="term" value="P:phosphorelay signal transduction system"/>
    <property type="evidence" value="ECO:0007669"/>
    <property type="project" value="InterPro"/>
</dbReference>
<dbReference type="InterPro" id="IPR036388">
    <property type="entry name" value="WH-like_DNA-bd_sf"/>
</dbReference>
<evidence type="ECO:0000259" key="2">
    <source>
        <dbReference type="SMART" id="SM00862"/>
    </source>
</evidence>
<dbReference type="GO" id="GO:0006355">
    <property type="term" value="P:regulation of DNA-templated transcription"/>
    <property type="evidence" value="ECO:0007669"/>
    <property type="project" value="InterPro"/>
</dbReference>
<evidence type="ECO:0000256" key="1">
    <source>
        <dbReference type="ARBA" id="ARBA00023125"/>
    </source>
</evidence>
<dbReference type="AlphaFoldDB" id="A0A1H8UFM4"/>
<proteinExistence type="predicted"/>
<dbReference type="EMBL" id="FOEG01000006">
    <property type="protein sequence ID" value="SEP01886.1"/>
    <property type="molecule type" value="Genomic_DNA"/>
</dbReference>
<dbReference type="Gene3D" id="1.25.40.10">
    <property type="entry name" value="Tetratricopeptide repeat domain"/>
    <property type="match status" value="1"/>
</dbReference>
<accession>A0A1H8UFM4</accession>
<dbReference type="Proteomes" id="UP000199657">
    <property type="component" value="Unassembled WGS sequence"/>
</dbReference>
<gene>
    <name evidence="3" type="ORF">SAMN04488052_106167</name>
</gene>
<dbReference type="RefSeq" id="WP_139209221.1">
    <property type="nucleotide sequence ID" value="NZ_FOEG01000006.1"/>
</dbReference>
<evidence type="ECO:0000313" key="4">
    <source>
        <dbReference type="Proteomes" id="UP000199657"/>
    </source>
</evidence>
<dbReference type="OrthoDB" id="9816555at2"/>
<dbReference type="GO" id="GO:0003677">
    <property type="term" value="F:DNA binding"/>
    <property type="evidence" value="ECO:0007669"/>
    <property type="project" value="UniProtKB-KW"/>
</dbReference>
<dbReference type="InterPro" id="IPR051677">
    <property type="entry name" value="AfsR-DnrI-RedD_regulator"/>
</dbReference>
<dbReference type="InterPro" id="IPR001867">
    <property type="entry name" value="OmpR/PhoB-type_DNA-bd"/>
</dbReference>
<organism evidence="3 4">
    <name type="scientific">Aquisalimonas asiatica</name>
    <dbReference type="NCBI Taxonomy" id="406100"/>
    <lineage>
        <taxon>Bacteria</taxon>
        <taxon>Pseudomonadati</taxon>
        <taxon>Pseudomonadota</taxon>
        <taxon>Gammaproteobacteria</taxon>
        <taxon>Chromatiales</taxon>
        <taxon>Ectothiorhodospiraceae</taxon>
        <taxon>Aquisalimonas</taxon>
    </lineage>
</organism>
<protein>
    <submittedName>
        <fullName evidence="3">DNA-binding transcriptional activator of the SARP family</fullName>
    </submittedName>
</protein>
<reference evidence="3 4" key="1">
    <citation type="submission" date="2016-10" db="EMBL/GenBank/DDBJ databases">
        <authorList>
            <person name="de Groot N.N."/>
        </authorList>
    </citation>
    <scope>NUCLEOTIDE SEQUENCE [LARGE SCALE GENOMIC DNA]</scope>
    <source>
        <strain evidence="3 4">CGMCC 1.6291</strain>
    </source>
</reference>
<dbReference type="Gene3D" id="1.10.10.10">
    <property type="entry name" value="Winged helix-like DNA-binding domain superfamily/Winged helix DNA-binding domain"/>
    <property type="match status" value="1"/>
</dbReference>
<feature type="domain" description="OmpR/PhoB-type" evidence="2">
    <location>
        <begin position="447"/>
        <end position="522"/>
    </location>
</feature>
<dbReference type="STRING" id="406100.SAMN04488052_106167"/>
<dbReference type="CDD" id="cd00383">
    <property type="entry name" value="trans_reg_C"/>
    <property type="match status" value="1"/>
</dbReference>
<keyword evidence="1 3" id="KW-0238">DNA-binding</keyword>